<name>A4CG35_ROBBH</name>
<keyword evidence="2" id="KW-1185">Reference proteome</keyword>
<accession>A4CG35</accession>
<dbReference type="KEGG" id="rbi:RB2501_03325"/>
<protein>
    <submittedName>
        <fullName evidence="1">Uncharacterized protein</fullName>
    </submittedName>
</protein>
<evidence type="ECO:0000313" key="2">
    <source>
        <dbReference type="Proteomes" id="UP000009049"/>
    </source>
</evidence>
<dbReference type="AlphaFoldDB" id="A4CG35"/>
<sequence>MWGSKKGLWITSYLGYLQQYYDIVYYDSRQLADMDLPPVHTAEDVYHTFAETGMKRAAARLLSKEQEPADYLAFGGGGSIAWQAALMGLPVKSLYAVSPLCLQKIGGNPECPVTLVYGEYHENRPAPLWFRQAGLEPEIISKFGQELYSDEKIIQKVCMDLLKEVIEDRSGKPKKQLSAY</sequence>
<proteinExistence type="predicted"/>
<reference evidence="1 2" key="1">
    <citation type="journal article" date="2009" name="J. Bacteriol.">
        <title>Complete genome sequence of Robiginitalea biformata HTCC2501.</title>
        <authorList>
            <person name="Oh H.M."/>
            <person name="Giovannoni S.J."/>
            <person name="Lee K."/>
            <person name="Ferriera S."/>
            <person name="Johnson J."/>
            <person name="Cho J.C."/>
        </authorList>
    </citation>
    <scope>NUCLEOTIDE SEQUENCE [LARGE SCALE GENOMIC DNA]</scope>
    <source>
        <strain evidence="2">ATCC BAA-864 / HTCC2501 / KCTC 12146</strain>
    </source>
</reference>
<dbReference type="eggNOG" id="ENOG502ZE6Z">
    <property type="taxonomic scope" value="Bacteria"/>
</dbReference>
<dbReference type="Proteomes" id="UP000009049">
    <property type="component" value="Chromosome"/>
</dbReference>
<evidence type="ECO:0000313" key="1">
    <source>
        <dbReference type="EMBL" id="EAR15893.1"/>
    </source>
</evidence>
<dbReference type="HOGENOM" id="CLU_124503_0_0_10"/>
<dbReference type="EMBL" id="CP001712">
    <property type="protein sequence ID" value="EAR15893.1"/>
    <property type="molecule type" value="Genomic_DNA"/>
</dbReference>
<organism evidence="1 2">
    <name type="scientific">Robiginitalea biformata (strain ATCC BAA-864 / DSM 15991 / KCTC 12146 / HTCC2501)</name>
    <dbReference type="NCBI Taxonomy" id="313596"/>
    <lineage>
        <taxon>Bacteria</taxon>
        <taxon>Pseudomonadati</taxon>
        <taxon>Bacteroidota</taxon>
        <taxon>Flavobacteriia</taxon>
        <taxon>Flavobacteriales</taxon>
        <taxon>Flavobacteriaceae</taxon>
        <taxon>Robiginitalea</taxon>
    </lineage>
</organism>
<gene>
    <name evidence="1" type="ordered locus">RB2501_03325</name>
</gene>